<evidence type="ECO:0000256" key="1">
    <source>
        <dbReference type="ARBA" id="ARBA00007788"/>
    </source>
</evidence>
<keyword evidence="2" id="KW-0805">Transcription regulation</keyword>
<reference evidence="7" key="1">
    <citation type="journal article" date="2015" name="Plant Cell">
        <title>Coordinated rates of evolution between interacting plastid and nuclear genes in Geraniaceae.</title>
        <authorList>
            <person name="Zhang J."/>
            <person name="Ruhlman T.A."/>
            <person name="Sabir J."/>
            <person name="Blazier J.C."/>
            <person name="Jansen R.K."/>
        </authorList>
    </citation>
    <scope>NUCLEOTIDE SEQUENCE</scope>
</reference>
<dbReference type="PROSITE" id="PS00715">
    <property type="entry name" value="SIGMA70_1"/>
    <property type="match status" value="1"/>
</dbReference>
<evidence type="ECO:0000256" key="5">
    <source>
        <dbReference type="ARBA" id="ARBA00023163"/>
    </source>
</evidence>
<dbReference type="GO" id="GO:0071482">
    <property type="term" value="P:cellular response to light stimulus"/>
    <property type="evidence" value="ECO:0007669"/>
    <property type="project" value="UniProtKB-ARBA"/>
</dbReference>
<dbReference type="InterPro" id="IPR050239">
    <property type="entry name" value="Sigma-70_RNA_pol_init_factors"/>
</dbReference>
<sequence>MAIATVCTSSPTYSPTLLTISLPSLKTHHHSIHFKFDLNLVSSDALTIARPALEERNWTYGFEARRKRRRKRRKELEGRQNGEVWEVPLILPVKPGGRFTLKQETELCMWIQEGARIEMVRRRIAEACMHEPSSNQLASAMGMSKQSIDKILCNAIRSQEIIIHAYGGFVTSIAVRYRGKGLSLQELIQEGRLGLIRGAEKYDPKRGNKLSTYAYWWIRQAITRAISNYSRLIKVPGKVLNMLAKITEAEKILSNRLRRSPSHDEIAEFLDVQVSTVWLTIGRCTPPRSLDRVIVTSRGSLKLQDIISGRDEWNPENILKEQLIKEEWEKLLNTLSKRESHILRLHYGLDGIAPKSYEEIGIMLNLTRERIRQISGSALTKLRQTGLVEDLVLLYFS</sequence>
<evidence type="ECO:0000313" key="7">
    <source>
        <dbReference type="EMBL" id="AKC88722.1"/>
    </source>
</evidence>
<dbReference type="EMBL" id="KJ916953">
    <property type="protein sequence ID" value="AKC88722.1"/>
    <property type="molecule type" value="mRNA"/>
</dbReference>
<dbReference type="GO" id="GO:0016987">
    <property type="term" value="F:sigma factor activity"/>
    <property type="evidence" value="ECO:0007669"/>
    <property type="project" value="UniProtKB-KW"/>
</dbReference>
<protein>
    <submittedName>
        <fullName evidence="7">Sigma factor</fullName>
    </submittedName>
</protein>
<dbReference type="AlphaFoldDB" id="A0A0G2STU2"/>
<dbReference type="Pfam" id="PF04539">
    <property type="entry name" value="Sigma70_r3"/>
    <property type="match status" value="1"/>
</dbReference>
<evidence type="ECO:0000259" key="6">
    <source>
        <dbReference type="PROSITE" id="PS00715"/>
    </source>
</evidence>
<dbReference type="GO" id="GO:0003677">
    <property type="term" value="F:DNA binding"/>
    <property type="evidence" value="ECO:0007669"/>
    <property type="project" value="UniProtKB-KW"/>
</dbReference>
<dbReference type="CDD" id="cd06171">
    <property type="entry name" value="Sigma70_r4"/>
    <property type="match status" value="1"/>
</dbReference>
<keyword evidence="4" id="KW-0238">DNA-binding</keyword>
<dbReference type="InterPro" id="IPR013325">
    <property type="entry name" value="RNA_pol_sigma_r2"/>
</dbReference>
<dbReference type="InterPro" id="IPR007624">
    <property type="entry name" value="RNA_pol_sigma70_r3"/>
</dbReference>
<dbReference type="Gene3D" id="1.10.10.10">
    <property type="entry name" value="Winged helix-like DNA-binding domain superfamily/Winged helix DNA-binding domain"/>
    <property type="match status" value="2"/>
</dbReference>
<dbReference type="Gene3D" id="1.10.601.10">
    <property type="entry name" value="RNA Polymerase Primary Sigma Factor"/>
    <property type="match status" value="1"/>
</dbReference>
<dbReference type="InterPro" id="IPR013324">
    <property type="entry name" value="RNA_pol_sigma_r3/r4-like"/>
</dbReference>
<dbReference type="PRINTS" id="PR00046">
    <property type="entry name" value="SIGMA70FCT"/>
</dbReference>
<accession>A0A0G2STU2</accession>
<organism evidence="7">
    <name type="scientific">Pelargonium myrrhifolium</name>
    <dbReference type="NCBI Taxonomy" id="253081"/>
    <lineage>
        <taxon>Eukaryota</taxon>
        <taxon>Viridiplantae</taxon>
        <taxon>Streptophyta</taxon>
        <taxon>Embryophyta</taxon>
        <taxon>Tracheophyta</taxon>
        <taxon>Spermatophyta</taxon>
        <taxon>Magnoliopsida</taxon>
        <taxon>eudicotyledons</taxon>
        <taxon>Gunneridae</taxon>
        <taxon>Pentapetalae</taxon>
        <taxon>rosids</taxon>
        <taxon>malvids</taxon>
        <taxon>Geraniales</taxon>
        <taxon>Geraniaceae</taxon>
        <taxon>Pelargonium</taxon>
    </lineage>
</organism>
<comment type="similarity">
    <text evidence="1">Belongs to the sigma-70 factor family.</text>
</comment>
<keyword evidence="3" id="KW-0731">Sigma factor</keyword>
<dbReference type="Pfam" id="PF04542">
    <property type="entry name" value="Sigma70_r2"/>
    <property type="match status" value="1"/>
</dbReference>
<dbReference type="InterPro" id="IPR007627">
    <property type="entry name" value="RNA_pol_sigma70_r2"/>
</dbReference>
<feature type="domain" description="RNA polymerase sigma-70" evidence="6">
    <location>
        <begin position="186"/>
        <end position="199"/>
    </location>
</feature>
<keyword evidence="5" id="KW-0804">Transcription</keyword>
<dbReference type="InterPro" id="IPR000943">
    <property type="entry name" value="RNA_pol_sigma70"/>
</dbReference>
<evidence type="ECO:0000256" key="4">
    <source>
        <dbReference type="ARBA" id="ARBA00023125"/>
    </source>
</evidence>
<dbReference type="SUPFAM" id="SSF88659">
    <property type="entry name" value="Sigma3 and sigma4 domains of RNA polymerase sigma factors"/>
    <property type="match status" value="2"/>
</dbReference>
<dbReference type="SUPFAM" id="SSF88946">
    <property type="entry name" value="Sigma2 domain of RNA polymerase sigma factors"/>
    <property type="match status" value="1"/>
</dbReference>
<evidence type="ECO:0000256" key="3">
    <source>
        <dbReference type="ARBA" id="ARBA00023082"/>
    </source>
</evidence>
<dbReference type="PANTHER" id="PTHR30603">
    <property type="entry name" value="RNA POLYMERASE SIGMA FACTOR RPO"/>
    <property type="match status" value="1"/>
</dbReference>
<dbReference type="GO" id="GO:0006352">
    <property type="term" value="P:DNA-templated transcription initiation"/>
    <property type="evidence" value="ECO:0007669"/>
    <property type="project" value="InterPro"/>
</dbReference>
<evidence type="ECO:0000256" key="2">
    <source>
        <dbReference type="ARBA" id="ARBA00023015"/>
    </source>
</evidence>
<dbReference type="NCBIfam" id="TIGR02937">
    <property type="entry name" value="sigma70-ECF"/>
    <property type="match status" value="1"/>
</dbReference>
<proteinExistence type="evidence at transcript level"/>
<dbReference type="InterPro" id="IPR014284">
    <property type="entry name" value="RNA_pol_sigma-70_dom"/>
</dbReference>
<dbReference type="PANTHER" id="PTHR30603:SF47">
    <property type="entry name" value="RNA POLYMERASE SIGMA FACTOR SIGD, CHLOROPLASTIC"/>
    <property type="match status" value="1"/>
</dbReference>
<gene>
    <name evidence="7" type="primary">sig4</name>
</gene>
<dbReference type="Pfam" id="PF04545">
    <property type="entry name" value="Sigma70_r4"/>
    <property type="match status" value="1"/>
</dbReference>
<name>A0A0G2STU2_9ROSI</name>
<dbReference type="InterPro" id="IPR007630">
    <property type="entry name" value="RNA_pol_sigma70_r4"/>
</dbReference>
<dbReference type="InterPro" id="IPR036388">
    <property type="entry name" value="WH-like_DNA-bd_sf"/>
</dbReference>